<dbReference type="InterPro" id="IPR050194">
    <property type="entry name" value="Glycosyltransferase_grp1"/>
</dbReference>
<dbReference type="OrthoDB" id="9810929at2"/>
<dbReference type="Proteomes" id="UP000463857">
    <property type="component" value="Chromosome"/>
</dbReference>
<evidence type="ECO:0000259" key="3">
    <source>
        <dbReference type="Pfam" id="PF00534"/>
    </source>
</evidence>
<evidence type="ECO:0000313" key="6">
    <source>
        <dbReference type="Proteomes" id="UP000463857"/>
    </source>
</evidence>
<dbReference type="Pfam" id="PF00534">
    <property type="entry name" value="Glycos_transf_1"/>
    <property type="match status" value="1"/>
</dbReference>
<dbReference type="SUPFAM" id="SSF53756">
    <property type="entry name" value="UDP-Glycosyltransferase/glycogen phosphorylase"/>
    <property type="match status" value="1"/>
</dbReference>
<evidence type="ECO:0000256" key="2">
    <source>
        <dbReference type="ARBA" id="ARBA00022679"/>
    </source>
</evidence>
<proteinExistence type="predicted"/>
<keyword evidence="1" id="KW-0328">Glycosyltransferase</keyword>
<feature type="domain" description="Glycosyl transferase family 1" evidence="3">
    <location>
        <begin position="213"/>
        <end position="373"/>
    </location>
</feature>
<dbReference type="InterPro" id="IPR028098">
    <property type="entry name" value="Glyco_trans_4-like_N"/>
</dbReference>
<evidence type="ECO:0000313" key="5">
    <source>
        <dbReference type="EMBL" id="QHC02575.1"/>
    </source>
</evidence>
<evidence type="ECO:0000256" key="1">
    <source>
        <dbReference type="ARBA" id="ARBA00022676"/>
    </source>
</evidence>
<dbReference type="PANTHER" id="PTHR45947">
    <property type="entry name" value="SULFOQUINOVOSYL TRANSFERASE SQD2"/>
    <property type="match status" value="1"/>
</dbReference>
<dbReference type="EMBL" id="CP047156">
    <property type="protein sequence ID" value="QHC02575.1"/>
    <property type="molecule type" value="Genomic_DNA"/>
</dbReference>
<accession>A0A7L4YTL7</accession>
<dbReference type="GO" id="GO:1901137">
    <property type="term" value="P:carbohydrate derivative biosynthetic process"/>
    <property type="evidence" value="ECO:0007669"/>
    <property type="project" value="UniProtKB-ARBA"/>
</dbReference>
<dbReference type="GO" id="GO:0016757">
    <property type="term" value="F:glycosyltransferase activity"/>
    <property type="evidence" value="ECO:0007669"/>
    <property type="project" value="UniProtKB-KW"/>
</dbReference>
<dbReference type="KEGG" id="eke:EK0264_19155"/>
<gene>
    <name evidence="5" type="ORF">EK0264_19155</name>
</gene>
<feature type="domain" description="Glycosyltransferase subfamily 4-like N-terminal" evidence="4">
    <location>
        <begin position="22"/>
        <end position="191"/>
    </location>
</feature>
<organism evidence="5 6">
    <name type="scientific">Epidermidibacterium keratini</name>
    <dbReference type="NCBI Taxonomy" id="1891644"/>
    <lineage>
        <taxon>Bacteria</taxon>
        <taxon>Bacillati</taxon>
        <taxon>Actinomycetota</taxon>
        <taxon>Actinomycetes</taxon>
        <taxon>Sporichthyales</taxon>
        <taxon>Sporichthyaceae</taxon>
        <taxon>Epidermidibacterium</taxon>
    </lineage>
</organism>
<dbReference type="Pfam" id="PF13579">
    <property type="entry name" value="Glyco_trans_4_4"/>
    <property type="match status" value="1"/>
</dbReference>
<name>A0A7L4YTL7_9ACTN</name>
<reference evidence="5 6" key="1">
    <citation type="journal article" date="2018" name="Int. J. Syst. Evol. Microbiol.">
        <title>Epidermidibacterium keratini gen. nov., sp. nov., a member of the family Sporichthyaceae, isolated from keratin epidermis.</title>
        <authorList>
            <person name="Lee D.G."/>
            <person name="Trujillo M.E."/>
            <person name="Kang S."/>
            <person name="Nam J.J."/>
            <person name="Kim Y.J."/>
        </authorList>
    </citation>
    <scope>NUCLEOTIDE SEQUENCE [LARGE SCALE GENOMIC DNA]</scope>
    <source>
        <strain evidence="5 6">EPI-7</strain>
    </source>
</reference>
<dbReference type="FunCoup" id="A0A7L4YTL7">
    <property type="interactions" value="41"/>
</dbReference>
<dbReference type="AlphaFoldDB" id="A0A7L4YTL7"/>
<protein>
    <submittedName>
        <fullName evidence="5">Glycosyltransferase</fullName>
    </submittedName>
</protein>
<keyword evidence="6" id="KW-1185">Reference proteome</keyword>
<dbReference type="InterPro" id="IPR001296">
    <property type="entry name" value="Glyco_trans_1"/>
</dbReference>
<keyword evidence="2 5" id="KW-0808">Transferase</keyword>
<dbReference type="InParanoid" id="A0A7L4YTL7"/>
<evidence type="ECO:0000259" key="4">
    <source>
        <dbReference type="Pfam" id="PF13579"/>
    </source>
</evidence>
<sequence length="405" mass="43203">MRIGFVSLHTSPDDMPGSGDAGGMNVVERAQATALARRGHQVEMITRRTDRRTPAVLELEDGVLLRHLDVGPPVRVAKSAQEAFIPQFAAALAQLGRWDVVCSQHWMSGAAAIDMCQRLAIPHVQSFHSLAAPVGADLSAGEPPESPGRLAAEARLAQESDLVLTISKAEARTVIERCGASPDRVTVVPPGVDSRLFRPRRAGEALWTPGGADERGYVVFAARLQPLKAPDLALRAVAAVPEAIRPHLVIVGDTSVDFAGYRRELDALVAELGLHGQVSFIGPQSRAELARTLRGARLLLLPSYSETFGLVALEAAASGTPTLATPAGGLPEAIADGRSGRLLPTRDPQVWGAEIAALMRDSAALASLGRMARAHAERFDWQWVGRRLEEIFGGLVSERQTAGVR</sequence>
<dbReference type="PANTHER" id="PTHR45947:SF13">
    <property type="entry name" value="TRANSFERASE"/>
    <property type="match status" value="1"/>
</dbReference>
<dbReference type="Gene3D" id="3.40.50.2000">
    <property type="entry name" value="Glycogen Phosphorylase B"/>
    <property type="match status" value="2"/>
</dbReference>